<dbReference type="EMBL" id="CATOUU010000772">
    <property type="protein sequence ID" value="CAI9947065.1"/>
    <property type="molecule type" value="Genomic_DNA"/>
</dbReference>
<feature type="transmembrane region" description="Helical" evidence="5">
    <location>
        <begin position="308"/>
        <end position="332"/>
    </location>
</feature>
<sequence>MDSQSAVSEARLKFKQELKDLPKMSPTKLIWLVGWSLCMSSLDSTIVNIANPNIQRDSNFVPKGEMIPTNLIQWINDLYSISFAAFAIPAAKISDRIGVTLANRIGVVGFVIFSTLCGASRFISYKNTWQYGGFYVLLAARLMQGVFGAVNMATTMTLCGILVEQKDIPRSLANNSLAFAVATALGPVVGGVITQYLGWEYCFFINIIFGGISFTLCWLHIPKTPKFIEEKFDYLGGFIVMAALIVLILGLTYIPPKLVDGILSYKTLVLGICLAVGGVALIIFFVWWELRHPFAMLPRGILTCKKIVLSLIASLFNFAMMTATLFQMPFVYQTLRCYSPTESGFINLVTPVAQVCASLMTAYLAKKVCSLWTKITTSIFSICLVIGLGFVIKSPLYAIILVMVFYSFSLGVYFSSNGMFMMQTATPDIRGMLGGTVQSFRETGLAIGIAIVNLSNELFIGNKRPTKPVIDSTCSSIEFIEYRNVLYDALTNTNLVMSGMGVLSLIFAIMSGFNVHEKDFIGYPKKKKSNEYDVLQADVEQYV</sequence>
<dbReference type="PANTHER" id="PTHR23501:SF5">
    <property type="entry name" value="TRANSPORT PROTEIN"/>
    <property type="match status" value="1"/>
</dbReference>
<feature type="transmembrane region" description="Helical" evidence="5">
    <location>
        <begin position="175"/>
        <end position="197"/>
    </location>
</feature>
<evidence type="ECO:0000256" key="2">
    <source>
        <dbReference type="ARBA" id="ARBA00022692"/>
    </source>
</evidence>
<evidence type="ECO:0000256" key="4">
    <source>
        <dbReference type="ARBA" id="ARBA00023136"/>
    </source>
</evidence>
<keyword evidence="2 5" id="KW-0812">Transmembrane</keyword>
<feature type="transmembrane region" description="Helical" evidence="5">
    <location>
        <begin position="203"/>
        <end position="222"/>
    </location>
</feature>
<dbReference type="GO" id="GO:0022857">
    <property type="term" value="F:transmembrane transporter activity"/>
    <property type="evidence" value="ECO:0007669"/>
    <property type="project" value="InterPro"/>
</dbReference>
<dbReference type="CDD" id="cd17321">
    <property type="entry name" value="MFS_MMR_MDR_like"/>
    <property type="match status" value="1"/>
</dbReference>
<proteinExistence type="predicted"/>
<dbReference type="Pfam" id="PF07690">
    <property type="entry name" value="MFS_1"/>
    <property type="match status" value="1"/>
</dbReference>
<feature type="transmembrane region" description="Helical" evidence="5">
    <location>
        <begin position="101"/>
        <end position="123"/>
    </location>
</feature>
<evidence type="ECO:0000256" key="5">
    <source>
        <dbReference type="SAM" id="Phobius"/>
    </source>
</evidence>
<evidence type="ECO:0000313" key="7">
    <source>
        <dbReference type="EMBL" id="CAI9947065.1"/>
    </source>
</evidence>
<dbReference type="SUPFAM" id="SSF103473">
    <property type="entry name" value="MFS general substrate transporter"/>
    <property type="match status" value="1"/>
</dbReference>
<feature type="transmembrane region" description="Helical" evidence="5">
    <location>
        <begin position="371"/>
        <end position="390"/>
    </location>
</feature>
<dbReference type="Gene3D" id="1.20.1250.20">
    <property type="entry name" value="MFS general substrate transporter like domains"/>
    <property type="match status" value="2"/>
</dbReference>
<dbReference type="InterPro" id="IPR036259">
    <property type="entry name" value="MFS_trans_sf"/>
</dbReference>
<keyword evidence="4 5" id="KW-0472">Membrane</keyword>
<dbReference type="PANTHER" id="PTHR23501">
    <property type="entry name" value="MAJOR FACILITATOR SUPERFAMILY"/>
    <property type="match status" value="1"/>
</dbReference>
<dbReference type="Proteomes" id="UP001642409">
    <property type="component" value="Unassembled WGS sequence"/>
</dbReference>
<evidence type="ECO:0000256" key="3">
    <source>
        <dbReference type="ARBA" id="ARBA00022989"/>
    </source>
</evidence>
<feature type="transmembrane region" description="Helical" evidence="5">
    <location>
        <begin position="396"/>
        <end position="414"/>
    </location>
</feature>
<accession>A0AA86U8B1</accession>
<keyword evidence="9" id="KW-1185">Reference proteome</keyword>
<feature type="transmembrane region" description="Helical" evidence="5">
    <location>
        <begin position="143"/>
        <end position="163"/>
    </location>
</feature>
<feature type="domain" description="Major facilitator superfamily (MFS) profile" evidence="6">
    <location>
        <begin position="29"/>
        <end position="516"/>
    </location>
</feature>
<dbReference type="InterPro" id="IPR020846">
    <property type="entry name" value="MFS_dom"/>
</dbReference>
<evidence type="ECO:0000313" key="9">
    <source>
        <dbReference type="Proteomes" id="UP001642409"/>
    </source>
</evidence>
<comment type="subcellular location">
    <subcellularLocation>
        <location evidence="1">Membrane</location>
        <topology evidence="1">Multi-pass membrane protein</topology>
    </subcellularLocation>
</comment>
<evidence type="ECO:0000256" key="1">
    <source>
        <dbReference type="ARBA" id="ARBA00004141"/>
    </source>
</evidence>
<evidence type="ECO:0000313" key="8">
    <source>
        <dbReference type="EMBL" id="CAL6050159.1"/>
    </source>
</evidence>
<comment type="caution">
    <text evidence="7">The sequence shown here is derived from an EMBL/GenBank/DDBJ whole genome shotgun (WGS) entry which is preliminary data.</text>
</comment>
<evidence type="ECO:0000259" key="6">
    <source>
        <dbReference type="PROSITE" id="PS50850"/>
    </source>
</evidence>
<feature type="transmembrane region" description="Helical" evidence="5">
    <location>
        <begin position="234"/>
        <end position="255"/>
    </location>
</feature>
<dbReference type="AlphaFoldDB" id="A0AA86U8B1"/>
<dbReference type="InterPro" id="IPR011701">
    <property type="entry name" value="MFS"/>
</dbReference>
<reference evidence="8 9" key="2">
    <citation type="submission" date="2024-07" db="EMBL/GenBank/DDBJ databases">
        <authorList>
            <person name="Akdeniz Z."/>
        </authorList>
    </citation>
    <scope>NUCLEOTIDE SEQUENCE [LARGE SCALE GENOMIC DNA]</scope>
</reference>
<dbReference type="GO" id="GO:0005886">
    <property type="term" value="C:plasma membrane"/>
    <property type="evidence" value="ECO:0007669"/>
    <property type="project" value="TreeGrafter"/>
</dbReference>
<feature type="transmembrane region" description="Helical" evidence="5">
    <location>
        <begin position="267"/>
        <end position="288"/>
    </location>
</feature>
<organism evidence="7">
    <name type="scientific">Hexamita inflata</name>
    <dbReference type="NCBI Taxonomy" id="28002"/>
    <lineage>
        <taxon>Eukaryota</taxon>
        <taxon>Metamonada</taxon>
        <taxon>Diplomonadida</taxon>
        <taxon>Hexamitidae</taxon>
        <taxon>Hexamitinae</taxon>
        <taxon>Hexamita</taxon>
    </lineage>
</organism>
<feature type="transmembrane region" description="Helical" evidence="5">
    <location>
        <begin position="495"/>
        <end position="515"/>
    </location>
</feature>
<name>A0AA86U8B1_9EUKA</name>
<gene>
    <name evidence="7" type="ORF">HINF_LOCUS34710</name>
    <name evidence="8" type="ORF">HINF_LOCUS43755</name>
</gene>
<feature type="transmembrane region" description="Helical" evidence="5">
    <location>
        <begin position="344"/>
        <end position="364"/>
    </location>
</feature>
<dbReference type="PROSITE" id="PS50850">
    <property type="entry name" value="MFS"/>
    <property type="match status" value="1"/>
</dbReference>
<dbReference type="EMBL" id="CAXDID020000183">
    <property type="protein sequence ID" value="CAL6050159.1"/>
    <property type="molecule type" value="Genomic_DNA"/>
</dbReference>
<protein>
    <submittedName>
        <fullName evidence="7">Multidrug MFS transporter</fullName>
    </submittedName>
    <submittedName>
        <fullName evidence="8">Multidrug_MFS transporter</fullName>
    </submittedName>
</protein>
<keyword evidence="3 5" id="KW-1133">Transmembrane helix</keyword>
<reference evidence="7" key="1">
    <citation type="submission" date="2023-06" db="EMBL/GenBank/DDBJ databases">
        <authorList>
            <person name="Kurt Z."/>
        </authorList>
    </citation>
    <scope>NUCLEOTIDE SEQUENCE</scope>
</reference>